<reference evidence="1" key="2">
    <citation type="submission" date="2011-02" db="EMBL/GenBank/DDBJ databases">
        <authorList>
            <person name="MacLean D."/>
        </authorList>
    </citation>
    <scope>NUCLEOTIDE SEQUENCE</scope>
</reference>
<gene>
    <name evidence="1" type="primary">AlNc14C384G11242</name>
    <name evidence="1" type="ORF">ALNC14_126810</name>
</gene>
<evidence type="ECO:0000313" key="1">
    <source>
        <dbReference type="EMBL" id="CCA26537.1"/>
    </source>
</evidence>
<name>F0WYI0_9STRA</name>
<dbReference type="HOGENOM" id="CLU_2799296_0_0_1"/>
<reference evidence="1" key="1">
    <citation type="journal article" date="2011" name="PLoS Biol.">
        <title>Gene gain and loss during evolution of obligate parasitism in the white rust pathogen of Arabidopsis thaliana.</title>
        <authorList>
            <person name="Kemen E."/>
            <person name="Gardiner A."/>
            <person name="Schultz-Larsen T."/>
            <person name="Kemen A.C."/>
            <person name="Balmuth A.L."/>
            <person name="Robert-Seilaniantz A."/>
            <person name="Bailey K."/>
            <person name="Holub E."/>
            <person name="Studholme D.J."/>
            <person name="Maclean D."/>
            <person name="Jones J.D."/>
        </authorList>
    </citation>
    <scope>NUCLEOTIDE SEQUENCE</scope>
</reference>
<organism evidence="1">
    <name type="scientific">Albugo laibachii Nc14</name>
    <dbReference type="NCBI Taxonomy" id="890382"/>
    <lineage>
        <taxon>Eukaryota</taxon>
        <taxon>Sar</taxon>
        <taxon>Stramenopiles</taxon>
        <taxon>Oomycota</taxon>
        <taxon>Peronosporomycetes</taxon>
        <taxon>Albuginales</taxon>
        <taxon>Albuginaceae</taxon>
        <taxon>Albugo</taxon>
    </lineage>
</organism>
<dbReference type="AlphaFoldDB" id="F0WYI0"/>
<proteinExistence type="predicted"/>
<accession>F0WYI0</accession>
<dbReference type="EMBL" id="FR824428">
    <property type="protein sequence ID" value="CCA26537.1"/>
    <property type="molecule type" value="Genomic_DNA"/>
</dbReference>
<protein>
    <submittedName>
        <fullName evidence="1">AlNc14C384G11242 protein</fullName>
    </submittedName>
</protein>
<sequence>MHVCASRKLAKTEFVDVVSYNMCVTPTVADFVPVIVSHASFIQCDQDNHMIQDSKVLLNVHFSYIRSS</sequence>